<dbReference type="InterPro" id="IPR000639">
    <property type="entry name" value="Epox_hydrolase-like"/>
</dbReference>
<dbReference type="RefSeq" id="WP_030726087.1">
    <property type="nucleotide sequence ID" value="NZ_CP009922.3"/>
</dbReference>
<dbReference type="AlphaFoldDB" id="A0A0F7FT30"/>
<dbReference type="PATRIC" id="fig|408015.6.peg.1419"/>
<dbReference type="Gene3D" id="3.40.50.1820">
    <property type="entry name" value="alpha/beta hydrolase"/>
    <property type="match status" value="1"/>
</dbReference>
<dbReference type="SUPFAM" id="SSF53474">
    <property type="entry name" value="alpha/beta-Hydrolases"/>
    <property type="match status" value="1"/>
</dbReference>
<keyword evidence="3" id="KW-1185">Reference proteome</keyword>
<evidence type="ECO:0000313" key="3">
    <source>
        <dbReference type="Proteomes" id="UP000034034"/>
    </source>
</evidence>
<feature type="domain" description="AB hydrolase-1" evidence="1">
    <location>
        <begin position="14"/>
        <end position="241"/>
    </location>
</feature>
<organism evidence="2 3">
    <name type="scientific">Streptomyces xiamenensis</name>
    <dbReference type="NCBI Taxonomy" id="408015"/>
    <lineage>
        <taxon>Bacteria</taxon>
        <taxon>Bacillati</taxon>
        <taxon>Actinomycetota</taxon>
        <taxon>Actinomycetes</taxon>
        <taxon>Kitasatosporales</taxon>
        <taxon>Streptomycetaceae</taxon>
        <taxon>Streptomyces</taxon>
    </lineage>
</organism>
<dbReference type="PRINTS" id="PR00412">
    <property type="entry name" value="EPOXHYDRLASE"/>
</dbReference>
<dbReference type="Proteomes" id="UP000034034">
    <property type="component" value="Chromosome"/>
</dbReference>
<name>A0A0F7FT30_9ACTN</name>
<dbReference type="EMBL" id="CP009922">
    <property type="protein sequence ID" value="AKG42769.1"/>
    <property type="molecule type" value="Genomic_DNA"/>
</dbReference>
<dbReference type="InterPro" id="IPR050266">
    <property type="entry name" value="AB_hydrolase_sf"/>
</dbReference>
<dbReference type="PRINTS" id="PR00111">
    <property type="entry name" value="ABHYDROLASE"/>
</dbReference>
<dbReference type="HOGENOM" id="CLU_020336_50_1_11"/>
<dbReference type="GO" id="GO:0016787">
    <property type="term" value="F:hydrolase activity"/>
    <property type="evidence" value="ECO:0007669"/>
    <property type="project" value="UniProtKB-KW"/>
</dbReference>
<evidence type="ECO:0000313" key="2">
    <source>
        <dbReference type="EMBL" id="AKG42769.1"/>
    </source>
</evidence>
<dbReference type="Pfam" id="PF00561">
    <property type="entry name" value="Abhydrolase_1"/>
    <property type="match status" value="1"/>
</dbReference>
<protein>
    <submittedName>
        <fullName evidence="2">2-hydroxy-6-oxononadienedioate/2-hydroxy-6-oxononatrienedioate hydrolase 1</fullName>
    </submittedName>
</protein>
<dbReference type="KEGG" id="sxi:SXIM_13850"/>
<gene>
    <name evidence="2" type="ORF">SXIM_13850</name>
</gene>
<dbReference type="PANTHER" id="PTHR43798:SF20">
    <property type="entry name" value="2-SUCCINYL-6-HYDROXY-2,4-CYCLOHEXADIENE-1-CARBOXYLATE SYNTHASE-RELATED"/>
    <property type="match status" value="1"/>
</dbReference>
<sequence>MRNTAYEDRGTGAPLLLVHGHPFNRTMWHPQTEHLAAAGHRVIVPDLRGYGDTPPAGDHTTLDVFAHDLAALLDRLGVARCAVGGLSMGAQIALEFYRLFPERVTALVLAAGSPRADSAPARRVRRTTADRLLREGMTAYADETLPKMVCRDTLQTRPDVNRHVLAMMDTTDPAGAAAALRGRAERPDYLTLLPRITVPTLIVVGRHDEFTPVAEAELMHRHIPGSRLEIIESAGHLPNLEQESAFNAALAGFLTEHSPLARSGGSPG</sequence>
<keyword evidence="2" id="KW-0378">Hydrolase</keyword>
<evidence type="ECO:0000259" key="1">
    <source>
        <dbReference type="Pfam" id="PF00561"/>
    </source>
</evidence>
<dbReference type="GO" id="GO:0016020">
    <property type="term" value="C:membrane"/>
    <property type="evidence" value="ECO:0007669"/>
    <property type="project" value="TreeGrafter"/>
</dbReference>
<reference evidence="2" key="1">
    <citation type="submission" date="2019-08" db="EMBL/GenBank/DDBJ databases">
        <title>Complete genome sequence of a mangrove-derived Streptomyces xiamenensis.</title>
        <authorList>
            <person name="Xu J."/>
        </authorList>
    </citation>
    <scope>NUCLEOTIDE SEQUENCE</scope>
    <source>
        <strain evidence="2">318</strain>
    </source>
</reference>
<dbReference type="STRING" id="408015.SXIM_13850"/>
<dbReference type="PANTHER" id="PTHR43798">
    <property type="entry name" value="MONOACYLGLYCEROL LIPASE"/>
    <property type="match status" value="1"/>
</dbReference>
<accession>A0A0F7FT30</accession>
<proteinExistence type="predicted"/>
<dbReference type="InterPro" id="IPR000073">
    <property type="entry name" value="AB_hydrolase_1"/>
</dbReference>
<dbReference type="InterPro" id="IPR029058">
    <property type="entry name" value="AB_hydrolase_fold"/>
</dbReference>